<keyword evidence="3" id="KW-1185">Reference proteome</keyword>
<evidence type="ECO:0000313" key="3">
    <source>
        <dbReference type="Proteomes" id="UP000503447"/>
    </source>
</evidence>
<reference evidence="3" key="1">
    <citation type="submission" date="2020-05" db="EMBL/GenBank/DDBJ databases">
        <title>Frigoriglobus tundricola gen. nov., sp. nov., a psychrotolerant cellulolytic planctomycete of the family Gemmataceae with two divergent copies of 16S rRNA gene.</title>
        <authorList>
            <person name="Kulichevskaya I.S."/>
            <person name="Ivanova A.A."/>
            <person name="Naumoff D.G."/>
            <person name="Beletsky A.V."/>
            <person name="Rijpstra W.I.C."/>
            <person name="Sinninghe Damste J.S."/>
            <person name="Mardanov A.V."/>
            <person name="Ravin N.V."/>
            <person name="Dedysh S.N."/>
        </authorList>
    </citation>
    <scope>NUCLEOTIDE SEQUENCE [LARGE SCALE GENOMIC DNA]</scope>
    <source>
        <strain evidence="3">PL17</strain>
    </source>
</reference>
<dbReference type="AlphaFoldDB" id="A0A6M5YUR3"/>
<dbReference type="SUPFAM" id="SSF53448">
    <property type="entry name" value="Nucleotide-diphospho-sugar transferases"/>
    <property type="match status" value="1"/>
</dbReference>
<evidence type="ECO:0000259" key="1">
    <source>
        <dbReference type="Pfam" id="PF00535"/>
    </source>
</evidence>
<feature type="domain" description="Glycosyltransferase 2-like" evidence="1">
    <location>
        <begin position="282"/>
        <end position="397"/>
    </location>
</feature>
<name>A0A6M5YUR3_9BACT</name>
<organism evidence="2 3">
    <name type="scientific">Frigoriglobus tundricola</name>
    <dbReference type="NCBI Taxonomy" id="2774151"/>
    <lineage>
        <taxon>Bacteria</taxon>
        <taxon>Pseudomonadati</taxon>
        <taxon>Planctomycetota</taxon>
        <taxon>Planctomycetia</taxon>
        <taxon>Gemmatales</taxon>
        <taxon>Gemmataceae</taxon>
        <taxon>Frigoriglobus</taxon>
    </lineage>
</organism>
<dbReference type="Pfam" id="PF05711">
    <property type="entry name" value="TylF"/>
    <property type="match status" value="1"/>
</dbReference>
<dbReference type="SUPFAM" id="SSF53335">
    <property type="entry name" value="S-adenosyl-L-methionine-dependent methyltransferases"/>
    <property type="match status" value="1"/>
</dbReference>
<sequence>MIPAPSPDRTARDLYLDLLERCLLNTIYEDAYTDWRQRGVAQSYDPAMRALGRDWPSVAHTMIGQVRLRNLRELAERAIADGVPGDFIETGVWRGGACILLRAVLRAHGITDRRVFVADSFEGLPPPDPNYPADAGDTHHQINELAVSLEQVQNNFAKYGLLDEQVVFLKGWFKDTLPGAPITQLAVLRLDGDMYQSTMDGLRNLYDKVAPGGFVIVDDYGCVAGCKAAVTDFRRERGITEPIEDIDGWGVYWRKPRPTDPAPVLPAALAPVTDGGPRPFWSVVVPVYGRRQYLAQCLGSVLGQDPGPAEMEIVVVDDAGPEDLRGLVGELGRGRVAYHRNPSTLGLYPSTNAAIRRTRGRWVHVLHDDDWVLPGFYRTLRAGIEAAPAGVGVAFCMYTTHDERAGAAGAPAPFRTGPGLLGRDFLARLATANPLNLPAVVFRREAFETVGLFREDLPYTADWEWYVRSAPFVGWHHQPEALACYRVHATNQTHDLARTGRTARDIRRTLETFAAALPAEVAATVLPHARQHHARSFLAAARTAAAAGDGALAATLFREALATDPDAAARSEFTDLLQDPSLAALRHGVRADLLRRLG</sequence>
<evidence type="ECO:0000313" key="2">
    <source>
        <dbReference type="EMBL" id="QJW97033.1"/>
    </source>
</evidence>
<dbReference type="Proteomes" id="UP000503447">
    <property type="component" value="Chromosome"/>
</dbReference>
<dbReference type="PANTHER" id="PTHR40036:SF1">
    <property type="entry name" value="MACROCIN O-METHYLTRANSFERASE"/>
    <property type="match status" value="1"/>
</dbReference>
<dbReference type="InterPro" id="IPR008884">
    <property type="entry name" value="TylF_MeTrfase"/>
</dbReference>
<dbReference type="GO" id="GO:0032259">
    <property type="term" value="P:methylation"/>
    <property type="evidence" value="ECO:0007669"/>
    <property type="project" value="UniProtKB-KW"/>
</dbReference>
<accession>A0A6M5YUR3</accession>
<proteinExistence type="predicted"/>
<keyword evidence="2" id="KW-0489">Methyltransferase</keyword>
<dbReference type="KEGG" id="ftj:FTUN_4596"/>
<protein>
    <submittedName>
        <fullName evidence="2">Macrocin O-methyltransferase</fullName>
        <ecNumber evidence="2">2.1.1.101</ecNumber>
    </submittedName>
</protein>
<dbReference type="Pfam" id="PF00535">
    <property type="entry name" value="Glycos_transf_2"/>
    <property type="match status" value="1"/>
</dbReference>
<dbReference type="InterPro" id="IPR029063">
    <property type="entry name" value="SAM-dependent_MTases_sf"/>
</dbReference>
<keyword evidence="2" id="KW-0808">Transferase</keyword>
<dbReference type="Gene3D" id="3.90.550.10">
    <property type="entry name" value="Spore Coat Polysaccharide Biosynthesis Protein SpsA, Chain A"/>
    <property type="match status" value="1"/>
</dbReference>
<dbReference type="PANTHER" id="PTHR40036">
    <property type="entry name" value="MACROCIN O-METHYLTRANSFERASE"/>
    <property type="match status" value="1"/>
</dbReference>
<gene>
    <name evidence="2" type="ORF">FTUN_4596</name>
</gene>
<dbReference type="EMBL" id="CP053452">
    <property type="protein sequence ID" value="QJW97033.1"/>
    <property type="molecule type" value="Genomic_DNA"/>
</dbReference>
<dbReference type="Gene3D" id="3.40.50.150">
    <property type="entry name" value="Vaccinia Virus protein VP39"/>
    <property type="match status" value="1"/>
</dbReference>
<dbReference type="InterPro" id="IPR001173">
    <property type="entry name" value="Glyco_trans_2-like"/>
</dbReference>
<dbReference type="InterPro" id="IPR029044">
    <property type="entry name" value="Nucleotide-diphossugar_trans"/>
</dbReference>
<dbReference type="GO" id="GO:0030769">
    <property type="term" value="F:macrocin O-methyltransferase activity"/>
    <property type="evidence" value="ECO:0007669"/>
    <property type="project" value="UniProtKB-EC"/>
</dbReference>
<dbReference type="EC" id="2.1.1.101" evidence="2"/>